<sequence>MPLVARSSPEPRRIIREAFEDLEKVISADEANDFNTTLQSVQDAALEIESVLAARQSLRNMRRLSPLFDAMRCYAETIEVLCNGTPYLP</sequence>
<name>A0A8S9A1V7_SORMA</name>
<evidence type="ECO:0000313" key="1">
    <source>
        <dbReference type="EMBL" id="KAA8635476.1"/>
    </source>
</evidence>
<comment type="caution">
    <text evidence="1">The sequence shown here is derived from an EMBL/GenBank/DDBJ whole genome shotgun (WGS) entry which is preliminary data.</text>
</comment>
<proteinExistence type="predicted"/>
<gene>
    <name evidence="1" type="ORF">SMACR_00570</name>
</gene>
<evidence type="ECO:0000313" key="2">
    <source>
        <dbReference type="Proteomes" id="UP000433876"/>
    </source>
</evidence>
<dbReference type="VEuPathDB" id="FungiDB:SMAC_00570"/>
<dbReference type="Proteomes" id="UP000433876">
    <property type="component" value="Unassembled WGS sequence"/>
</dbReference>
<accession>A0A8S9A1V7</accession>
<reference evidence="1 2" key="1">
    <citation type="submission" date="2017-07" db="EMBL/GenBank/DDBJ databases">
        <title>Genome sequence of the Sordaria macrospora wild type strain R19027.</title>
        <authorList>
            <person name="Nowrousian M."/>
            <person name="Teichert I."/>
            <person name="Kueck U."/>
        </authorList>
    </citation>
    <scope>NUCLEOTIDE SEQUENCE [LARGE SCALE GENOMIC DNA]</scope>
    <source>
        <strain evidence="1 2">R19027</strain>
        <tissue evidence="1">Mycelium</tissue>
    </source>
</reference>
<protein>
    <submittedName>
        <fullName evidence="1">Uncharacterized protein</fullName>
    </submittedName>
</protein>
<organism evidence="1 2">
    <name type="scientific">Sordaria macrospora</name>
    <dbReference type="NCBI Taxonomy" id="5147"/>
    <lineage>
        <taxon>Eukaryota</taxon>
        <taxon>Fungi</taxon>
        <taxon>Dikarya</taxon>
        <taxon>Ascomycota</taxon>
        <taxon>Pezizomycotina</taxon>
        <taxon>Sordariomycetes</taxon>
        <taxon>Sordariomycetidae</taxon>
        <taxon>Sordariales</taxon>
        <taxon>Sordariaceae</taxon>
        <taxon>Sordaria</taxon>
    </lineage>
</organism>
<dbReference type="AlphaFoldDB" id="A0A8S9A1V7"/>
<dbReference type="EMBL" id="NMPR01000012">
    <property type="protein sequence ID" value="KAA8635476.1"/>
    <property type="molecule type" value="Genomic_DNA"/>
</dbReference>